<accession>A0ABV2LIP1</accession>
<name>A0ABV2LIP1_9BACL</name>
<comment type="caution">
    <text evidence="1">The sequence shown here is derived from an EMBL/GenBank/DDBJ whole genome shotgun (WGS) entry which is preliminary data.</text>
</comment>
<evidence type="ECO:0000313" key="2">
    <source>
        <dbReference type="Proteomes" id="UP001549097"/>
    </source>
</evidence>
<keyword evidence="2" id="KW-1185">Reference proteome</keyword>
<gene>
    <name evidence="1" type="ORF">ABID52_001772</name>
</gene>
<dbReference type="EMBL" id="JBEPMP010000001">
    <property type="protein sequence ID" value="MET3728191.1"/>
    <property type="molecule type" value="Genomic_DNA"/>
</dbReference>
<sequence length="274" mass="32512">MDLKGWSNPGRNIEDKLHEQFYNMVNTLQDKHFTKHRNYLQIKSDLVLSLGLKSDGQLSTIKNTIEDLGLVNRGILERRNTNFSKDKLLTDLGRVLFSLIEIENELLKQNEKIPLQISKSIEDMYKSFYTEALINYYFTNGVRDGINSRFHPVRAILKQLRKYGTLDFFEYYLLCTHIYEDDNEQQEKQFQQAIEDYRAGNITLRKANIIEQVKGHQYLPQWIEKANFIKIKRGTRIYDWQISENVVNKEIVDHILHSDFLDNLYKTILEEKKI</sequence>
<proteinExistence type="predicted"/>
<dbReference type="Proteomes" id="UP001549097">
    <property type="component" value="Unassembled WGS sequence"/>
</dbReference>
<dbReference type="RefSeq" id="WP_198767485.1">
    <property type="nucleotide sequence ID" value="NZ_JAEACF010000001.1"/>
</dbReference>
<organism evidence="1 2">
    <name type="scientific">Fictibacillus halophilus</name>
    <dbReference type="NCBI Taxonomy" id="1610490"/>
    <lineage>
        <taxon>Bacteria</taxon>
        <taxon>Bacillati</taxon>
        <taxon>Bacillota</taxon>
        <taxon>Bacilli</taxon>
        <taxon>Bacillales</taxon>
        <taxon>Fictibacillaceae</taxon>
        <taxon>Fictibacillus</taxon>
    </lineage>
</organism>
<protein>
    <submittedName>
        <fullName evidence="1">Uncharacterized protein</fullName>
    </submittedName>
</protein>
<evidence type="ECO:0000313" key="1">
    <source>
        <dbReference type="EMBL" id="MET3728191.1"/>
    </source>
</evidence>
<reference evidence="1 2" key="1">
    <citation type="submission" date="2024-06" db="EMBL/GenBank/DDBJ databases">
        <title>Genomic Encyclopedia of Type Strains, Phase IV (KMG-IV): sequencing the most valuable type-strain genomes for metagenomic binning, comparative biology and taxonomic classification.</title>
        <authorList>
            <person name="Goeker M."/>
        </authorList>
    </citation>
    <scope>NUCLEOTIDE SEQUENCE [LARGE SCALE GENOMIC DNA]</scope>
    <source>
        <strain evidence="1 2">DSM 100124</strain>
    </source>
</reference>